<keyword evidence="1" id="KW-0472">Membrane</keyword>
<keyword evidence="3" id="KW-1185">Reference proteome</keyword>
<dbReference type="PANTHER" id="PTHR36832">
    <property type="entry name" value="SLR1174 PROTEIN-RELATED"/>
    <property type="match status" value="1"/>
</dbReference>
<dbReference type="Pfam" id="PF06182">
    <property type="entry name" value="ABC2_membrane_6"/>
    <property type="match status" value="1"/>
</dbReference>
<dbReference type="Proteomes" id="UP000636505">
    <property type="component" value="Unassembled WGS sequence"/>
</dbReference>
<accession>A0A8J7AAW5</accession>
<keyword evidence="1" id="KW-0812">Transmembrane</keyword>
<dbReference type="InterPro" id="IPR010390">
    <property type="entry name" value="ABC-2_transporter-like"/>
</dbReference>
<evidence type="ECO:0000313" key="3">
    <source>
        <dbReference type="Proteomes" id="UP000636505"/>
    </source>
</evidence>
<protein>
    <submittedName>
        <fullName evidence="2">ABC-2 family transporter protein</fullName>
    </submittedName>
</protein>
<feature type="transmembrane region" description="Helical" evidence="1">
    <location>
        <begin position="239"/>
        <end position="257"/>
    </location>
</feature>
<dbReference type="EMBL" id="JADEXG010000056">
    <property type="protein sequence ID" value="MBE9079450.1"/>
    <property type="molecule type" value="Genomic_DNA"/>
</dbReference>
<comment type="caution">
    <text evidence="2">The sequence shown here is derived from an EMBL/GenBank/DDBJ whole genome shotgun (WGS) entry which is preliminary data.</text>
</comment>
<feature type="transmembrane region" description="Helical" evidence="1">
    <location>
        <begin position="149"/>
        <end position="166"/>
    </location>
</feature>
<keyword evidence="1" id="KW-1133">Transmembrane helix</keyword>
<feature type="transmembrane region" description="Helical" evidence="1">
    <location>
        <begin position="33"/>
        <end position="54"/>
    </location>
</feature>
<evidence type="ECO:0000256" key="1">
    <source>
        <dbReference type="SAM" id="Phobius"/>
    </source>
</evidence>
<proteinExistence type="predicted"/>
<feature type="transmembrane region" description="Helical" evidence="1">
    <location>
        <begin position="186"/>
        <end position="204"/>
    </location>
</feature>
<reference evidence="2" key="1">
    <citation type="submission" date="2020-10" db="EMBL/GenBank/DDBJ databases">
        <authorList>
            <person name="Castelo-Branco R."/>
            <person name="Eusebio N."/>
            <person name="Adriana R."/>
            <person name="Vieira A."/>
            <person name="Brugerolle De Fraissinette N."/>
            <person name="Rezende De Castro R."/>
            <person name="Schneider M.P."/>
            <person name="Vasconcelos V."/>
            <person name="Leao P.N."/>
        </authorList>
    </citation>
    <scope>NUCLEOTIDE SEQUENCE</scope>
    <source>
        <strain evidence="2">LEGE 07310</strain>
    </source>
</reference>
<sequence>MAAPWRWLYRPWRIFRVFSVIYYAYMVEYRAELILWMLSGSFPLILMGLWNQAAQSGQMGLQPVEFVRYFLAVFLARQFTVVWVIWEFEKEVVQGKLSPLLLQPIDPVWRHFFSHFSERFARLPFAILLVGLFFWLYPDAIWMPTLYGWFWGLIAITLSFCLRFIMQYTFAMLAFWVERATAIQQFWYLFYIFLSGMIAPLELFPPAVREFVLWTPFPYMIYFPASLLVGLPVDLGRGLVTILFWGGVSLAINRWLWRRGLRHYSGMGA</sequence>
<gene>
    <name evidence="2" type="ORF">IQ241_19475</name>
</gene>
<organism evidence="2 3">
    <name type="scientific">Vasconcelosia minhoensis LEGE 07310</name>
    <dbReference type="NCBI Taxonomy" id="915328"/>
    <lineage>
        <taxon>Bacteria</taxon>
        <taxon>Bacillati</taxon>
        <taxon>Cyanobacteriota</taxon>
        <taxon>Cyanophyceae</taxon>
        <taxon>Nodosilineales</taxon>
        <taxon>Cymatolegaceae</taxon>
        <taxon>Vasconcelosia</taxon>
        <taxon>Vasconcelosia minhoensis</taxon>
    </lineage>
</organism>
<name>A0A8J7AAW5_9CYAN</name>
<dbReference type="PANTHER" id="PTHR36832:SF1">
    <property type="entry name" value="SLR1174 PROTEIN"/>
    <property type="match status" value="1"/>
</dbReference>
<feature type="transmembrane region" description="Helical" evidence="1">
    <location>
        <begin position="66"/>
        <end position="86"/>
    </location>
</feature>
<evidence type="ECO:0000313" key="2">
    <source>
        <dbReference type="EMBL" id="MBE9079450.1"/>
    </source>
</evidence>
<feature type="transmembrane region" description="Helical" evidence="1">
    <location>
        <begin position="120"/>
        <end position="137"/>
    </location>
</feature>
<dbReference type="AlphaFoldDB" id="A0A8J7AAW5"/>